<comment type="caution">
    <text evidence="4">The sequence shown here is derived from an EMBL/GenBank/DDBJ whole genome shotgun (WGS) entry which is preliminary data.</text>
</comment>
<dbReference type="PROSITE" id="PS50088">
    <property type="entry name" value="ANK_REPEAT"/>
    <property type="match status" value="6"/>
</dbReference>
<evidence type="ECO:0000313" key="4">
    <source>
        <dbReference type="EMBL" id="CCQ89896.1"/>
    </source>
</evidence>
<keyword evidence="5" id="KW-1185">Reference proteome</keyword>
<dbReference type="EMBL" id="CAQJ01000021">
    <property type="protein sequence ID" value="CCQ89896.1"/>
    <property type="molecule type" value="Genomic_DNA"/>
</dbReference>
<dbReference type="Gene3D" id="1.25.40.20">
    <property type="entry name" value="Ankyrin repeat-containing domain"/>
    <property type="match status" value="2"/>
</dbReference>
<keyword evidence="2 3" id="KW-0040">ANK repeat</keyword>
<protein>
    <submittedName>
        <fullName evidence="4">Uncharacterized protein</fullName>
    </submittedName>
</protein>
<proteinExistence type="predicted"/>
<dbReference type="PANTHER" id="PTHR24173">
    <property type="entry name" value="ANKYRIN REPEAT CONTAINING"/>
    <property type="match status" value="1"/>
</dbReference>
<name>M1YW65_NITG3</name>
<dbReference type="PRINTS" id="PR01415">
    <property type="entry name" value="ANKYRIN"/>
</dbReference>
<evidence type="ECO:0000256" key="2">
    <source>
        <dbReference type="ARBA" id="ARBA00023043"/>
    </source>
</evidence>
<evidence type="ECO:0000256" key="1">
    <source>
        <dbReference type="ARBA" id="ARBA00022737"/>
    </source>
</evidence>
<feature type="repeat" description="ANK" evidence="3">
    <location>
        <begin position="61"/>
        <end position="93"/>
    </location>
</feature>
<dbReference type="HOGENOM" id="CLU_000134_18_2_0"/>
<evidence type="ECO:0000313" key="5">
    <source>
        <dbReference type="Proteomes" id="UP000011704"/>
    </source>
</evidence>
<organism evidence="4 5">
    <name type="scientific">Nitrospina gracilis (strain 3/211)</name>
    <dbReference type="NCBI Taxonomy" id="1266370"/>
    <lineage>
        <taxon>Bacteria</taxon>
        <taxon>Pseudomonadati</taxon>
        <taxon>Nitrospinota/Tectimicrobiota group</taxon>
        <taxon>Nitrospinota</taxon>
        <taxon>Nitrospinia</taxon>
        <taxon>Nitrospinales</taxon>
        <taxon>Nitrospinaceae</taxon>
        <taxon>Nitrospina</taxon>
    </lineage>
</organism>
<feature type="repeat" description="ANK" evidence="3">
    <location>
        <begin position="97"/>
        <end position="130"/>
    </location>
</feature>
<feature type="repeat" description="ANK" evidence="3">
    <location>
        <begin position="28"/>
        <end position="60"/>
    </location>
</feature>
<feature type="repeat" description="ANK" evidence="3">
    <location>
        <begin position="131"/>
        <end position="163"/>
    </location>
</feature>
<gene>
    <name evidence="4" type="ORF">NITGR_190006</name>
</gene>
<dbReference type="Pfam" id="PF12796">
    <property type="entry name" value="Ank_2"/>
    <property type="match status" value="2"/>
</dbReference>
<keyword evidence="1" id="KW-0677">Repeat</keyword>
<dbReference type="InParanoid" id="M1YW65"/>
<dbReference type="PROSITE" id="PS50297">
    <property type="entry name" value="ANK_REP_REGION"/>
    <property type="match status" value="4"/>
</dbReference>
<dbReference type="SMART" id="SM00248">
    <property type="entry name" value="ANK"/>
    <property type="match status" value="6"/>
</dbReference>
<accession>M1YW65</accession>
<feature type="repeat" description="ANK" evidence="3">
    <location>
        <begin position="203"/>
        <end position="230"/>
    </location>
</feature>
<dbReference type="InterPro" id="IPR036770">
    <property type="entry name" value="Ankyrin_rpt-contain_sf"/>
</dbReference>
<dbReference type="SUPFAM" id="SSF48403">
    <property type="entry name" value="Ankyrin repeat"/>
    <property type="match status" value="1"/>
</dbReference>
<feature type="repeat" description="ANK" evidence="3">
    <location>
        <begin position="164"/>
        <end position="202"/>
    </location>
</feature>
<dbReference type="PANTHER" id="PTHR24173:SF83">
    <property type="entry name" value="SOCS BOX DOMAIN-CONTAINING PROTEIN"/>
    <property type="match status" value="1"/>
</dbReference>
<sequence length="230" mass="24952">MASFGFADGEKFILPTKSLVSGWEISGEEPIPLHEAVAMGNLKEVKKLVREGADINAVTMNMFTPLHVAVMENQYEIAKFLLTHGANVNAIGENGESLETPLHLSVGRDGNIEMAKLLLRHGGNANALNSHKATPLHHAVGLGNLDMVQLLLKGGADSNIQDIFGATSLHHAAYLFVKGYPNRLTIVNLLIKHGADINKPDYEDKVPLDIAVESEDNEMVDLLIKYGAKK</sequence>
<dbReference type="Proteomes" id="UP000011704">
    <property type="component" value="Unassembled WGS sequence"/>
</dbReference>
<dbReference type="InterPro" id="IPR002110">
    <property type="entry name" value="Ankyrin_rpt"/>
</dbReference>
<dbReference type="STRING" id="1266370.NITGR_190006"/>
<dbReference type="AlphaFoldDB" id="M1YW65"/>
<evidence type="ECO:0000256" key="3">
    <source>
        <dbReference type="PROSITE-ProRule" id="PRU00023"/>
    </source>
</evidence>
<dbReference type="Pfam" id="PF13637">
    <property type="entry name" value="Ank_4"/>
    <property type="match status" value="1"/>
</dbReference>
<reference evidence="4 5" key="1">
    <citation type="journal article" date="2013" name="Front. Microbiol.">
        <title>The genome of Nitrospina gracilis illuminates the metabolism and evolution of the major marine nitrite oxidizer.</title>
        <authorList>
            <person name="Luecker S."/>
            <person name="Nowka B."/>
            <person name="Rattei T."/>
            <person name="Spieck E."/>
            <person name="and Daims H."/>
        </authorList>
    </citation>
    <scope>NUCLEOTIDE SEQUENCE [LARGE SCALE GENOMIC DNA]</scope>
    <source>
        <strain evidence="4 5">3/211</strain>
    </source>
</reference>